<reference evidence="1 2" key="1">
    <citation type="submission" date="2023-01" db="EMBL/GenBank/DDBJ databases">
        <title>Analysis of 21 Apiospora genomes using comparative genomics revels a genus with tremendous synthesis potential of carbohydrate active enzymes and secondary metabolites.</title>
        <authorList>
            <person name="Sorensen T."/>
        </authorList>
    </citation>
    <scope>NUCLEOTIDE SEQUENCE [LARGE SCALE GENOMIC DNA]</scope>
    <source>
        <strain evidence="1 2">CBS 135458</strain>
    </source>
</reference>
<dbReference type="Proteomes" id="UP001480595">
    <property type="component" value="Unassembled WGS sequence"/>
</dbReference>
<protein>
    <submittedName>
        <fullName evidence="1">Uncharacterized protein</fullName>
    </submittedName>
</protein>
<name>A0ABR1USE3_9PEZI</name>
<dbReference type="PANTHER" id="PTHR10039:SF10">
    <property type="entry name" value="NACHT DOMAIN-CONTAINING PROTEIN"/>
    <property type="match status" value="1"/>
</dbReference>
<keyword evidence="2" id="KW-1185">Reference proteome</keyword>
<accession>A0ABR1USE3</accession>
<gene>
    <name evidence="1" type="ORF">PG994_008213</name>
</gene>
<dbReference type="GeneID" id="92092685"/>
<comment type="caution">
    <text evidence="1">The sequence shown here is derived from an EMBL/GenBank/DDBJ whole genome shotgun (WGS) entry which is preliminary data.</text>
</comment>
<dbReference type="PANTHER" id="PTHR10039">
    <property type="entry name" value="AMELOGENIN"/>
    <property type="match status" value="1"/>
</dbReference>
<evidence type="ECO:0000313" key="1">
    <source>
        <dbReference type="EMBL" id="KAK8061847.1"/>
    </source>
</evidence>
<sequence length="347" mass="38970">MALKGVLSTKERIFLVLDGLEACGRSVLWELSRSLTKLQNAFNALICMSHSIGAGVEVRAHLLDYDTEILEALKTLPPSLPNIFQRILDRCRESAAKYQVHVLQLLGAALRPLSLDEFEEAISVVPGNANITDHYVSDMHSVPGSCKSLVVLDEEQPTLHFMHPSAKRFIFGQFQDGHTIRGTGIPFSEHEADSHMGQIVITYLSWEGFNASVSKYVTTPLAIGPMPARIIDSIPKRTRRLQIMAIKLLEGNKHHTNMAVDLTVGRNGSQPVAQYNFLRYAQNYWLHHTKSAHESSREIFGLFKTLTMKDGLKENAVLWKQQPTALSDFGTKDYRWAKTTPTQPYLM</sequence>
<evidence type="ECO:0000313" key="2">
    <source>
        <dbReference type="Proteomes" id="UP001480595"/>
    </source>
</evidence>
<dbReference type="RefSeq" id="XP_066715109.1">
    <property type="nucleotide sequence ID" value="XM_066859622.1"/>
</dbReference>
<dbReference type="EMBL" id="JAQQWL010000008">
    <property type="protein sequence ID" value="KAK8061847.1"/>
    <property type="molecule type" value="Genomic_DNA"/>
</dbReference>
<organism evidence="1 2">
    <name type="scientific">Apiospora phragmitis</name>
    <dbReference type="NCBI Taxonomy" id="2905665"/>
    <lineage>
        <taxon>Eukaryota</taxon>
        <taxon>Fungi</taxon>
        <taxon>Dikarya</taxon>
        <taxon>Ascomycota</taxon>
        <taxon>Pezizomycotina</taxon>
        <taxon>Sordariomycetes</taxon>
        <taxon>Xylariomycetidae</taxon>
        <taxon>Amphisphaeriales</taxon>
        <taxon>Apiosporaceae</taxon>
        <taxon>Apiospora</taxon>
    </lineage>
</organism>
<proteinExistence type="predicted"/>